<dbReference type="HAMAP" id="MF_00248">
    <property type="entry name" value="HslV"/>
    <property type="match status" value="1"/>
</dbReference>
<evidence type="ECO:0000256" key="4">
    <source>
        <dbReference type="ARBA" id="ARBA00022533"/>
    </source>
</evidence>
<protein>
    <recommendedName>
        <fullName evidence="13 14">ATP-dependent protease subunit HslV</fullName>
        <ecNumber evidence="12 14">3.4.25.2</ecNumber>
    </recommendedName>
</protein>
<feature type="active site" evidence="14">
    <location>
        <position position="2"/>
    </location>
</feature>
<dbReference type="InterPro" id="IPR022281">
    <property type="entry name" value="ATP-dep_Prtase_HsIV_su"/>
</dbReference>
<keyword evidence="7 14" id="KW-0479">Metal-binding</keyword>
<evidence type="ECO:0000256" key="13">
    <source>
        <dbReference type="ARBA" id="ARBA00074399"/>
    </source>
</evidence>
<dbReference type="NCBIfam" id="TIGR03692">
    <property type="entry name" value="ATP_dep_HslV"/>
    <property type="match status" value="1"/>
</dbReference>
<evidence type="ECO:0000256" key="6">
    <source>
        <dbReference type="ARBA" id="ARBA00022698"/>
    </source>
</evidence>
<proteinExistence type="inferred from homology"/>
<evidence type="ECO:0000256" key="9">
    <source>
        <dbReference type="ARBA" id="ARBA00023053"/>
    </source>
</evidence>
<dbReference type="PANTHER" id="PTHR32194">
    <property type="entry name" value="METALLOPROTEASE TLDD"/>
    <property type="match status" value="1"/>
</dbReference>
<dbReference type="GO" id="GO:0046872">
    <property type="term" value="F:metal ion binding"/>
    <property type="evidence" value="ECO:0007669"/>
    <property type="project" value="UniProtKB-KW"/>
</dbReference>
<dbReference type="PANTHER" id="PTHR32194:SF0">
    <property type="entry name" value="ATP-DEPENDENT PROTEASE SUBUNIT HSLV"/>
    <property type="match status" value="1"/>
</dbReference>
<dbReference type="Pfam" id="PF00227">
    <property type="entry name" value="Proteasome"/>
    <property type="match status" value="1"/>
</dbReference>
<evidence type="ECO:0000256" key="11">
    <source>
        <dbReference type="ARBA" id="ARBA00064434"/>
    </source>
</evidence>
<comment type="catalytic activity">
    <reaction evidence="10 14">
        <text>ATP-dependent cleavage of peptide bonds with broad specificity.</text>
        <dbReference type="EC" id="3.4.25.2"/>
    </reaction>
</comment>
<keyword evidence="8 14" id="KW-0378">Hydrolase</keyword>
<comment type="similarity">
    <text evidence="2 14">Belongs to the peptidase T1B family. HslV subfamily.</text>
</comment>
<reference evidence="15 16" key="1">
    <citation type="journal article" date="2018" name="Nat. Biotechnol.">
        <title>A standardized bacterial taxonomy based on genome phylogeny substantially revises the tree of life.</title>
        <authorList>
            <person name="Parks D.H."/>
            <person name="Chuvochina M."/>
            <person name="Waite D.W."/>
            <person name="Rinke C."/>
            <person name="Skarshewski A."/>
            <person name="Chaumeil P.A."/>
            <person name="Hugenholtz P."/>
        </authorList>
    </citation>
    <scope>NUCLEOTIDE SEQUENCE [LARGE SCALE GENOMIC DNA]</scope>
    <source>
        <strain evidence="15">UBA9360</strain>
    </source>
</reference>
<dbReference type="NCBIfam" id="NF003964">
    <property type="entry name" value="PRK05456.1"/>
    <property type="match status" value="1"/>
</dbReference>
<dbReference type="AlphaFoldDB" id="A0A348WP05"/>
<comment type="subunit">
    <text evidence="11 14">A double ring-shaped homohexamer of HslV is capped on each side by a ring-shaped HslU homohexamer. The assembly of the HslU/HslV complex is dependent on binding of ATP.</text>
</comment>
<dbReference type="RefSeq" id="WP_040487670.1">
    <property type="nucleotide sequence ID" value="NZ_DAIRLQ010000015.1"/>
</dbReference>
<evidence type="ECO:0000256" key="12">
    <source>
        <dbReference type="ARBA" id="ARBA00066335"/>
    </source>
</evidence>
<dbReference type="SUPFAM" id="SSF56235">
    <property type="entry name" value="N-terminal nucleophile aminohydrolases (Ntn hydrolases)"/>
    <property type="match status" value="1"/>
</dbReference>
<dbReference type="Proteomes" id="UP000262878">
    <property type="component" value="Unassembled WGS sequence"/>
</dbReference>
<dbReference type="PIRSF" id="PIRSF039093">
    <property type="entry name" value="HslV"/>
    <property type="match status" value="1"/>
</dbReference>
<dbReference type="EC" id="3.4.25.2" evidence="12 14"/>
<evidence type="ECO:0000256" key="14">
    <source>
        <dbReference type="HAMAP-Rule" id="MF_00248"/>
    </source>
</evidence>
<comment type="subcellular location">
    <subcellularLocation>
        <location evidence="1 14">Cytoplasm</location>
    </subcellularLocation>
</comment>
<dbReference type="FunFam" id="3.60.20.10:FF:000002">
    <property type="entry name" value="ATP-dependent protease subunit HslV"/>
    <property type="match status" value="1"/>
</dbReference>
<dbReference type="EMBL" id="DMUP01000130">
    <property type="protein sequence ID" value="HAR56267.1"/>
    <property type="molecule type" value="Genomic_DNA"/>
</dbReference>
<dbReference type="GO" id="GO:0051603">
    <property type="term" value="P:proteolysis involved in protein catabolic process"/>
    <property type="evidence" value="ECO:0007669"/>
    <property type="project" value="InterPro"/>
</dbReference>
<keyword evidence="9 14" id="KW-0915">Sodium</keyword>
<accession>A0A348WP05</accession>
<comment type="activity regulation">
    <text evidence="14">Allosterically activated by HslU binding.</text>
</comment>
<dbReference type="InterPro" id="IPR001353">
    <property type="entry name" value="Proteasome_sua/b"/>
</dbReference>
<evidence type="ECO:0000256" key="7">
    <source>
        <dbReference type="ARBA" id="ARBA00022723"/>
    </source>
</evidence>
<evidence type="ECO:0000256" key="5">
    <source>
        <dbReference type="ARBA" id="ARBA00022670"/>
    </source>
</evidence>
<dbReference type="GO" id="GO:0009376">
    <property type="term" value="C:HslUV protease complex"/>
    <property type="evidence" value="ECO:0007669"/>
    <property type="project" value="UniProtKB-UniRule"/>
</dbReference>
<feature type="binding site" evidence="14">
    <location>
        <position position="157"/>
    </location>
    <ligand>
        <name>Na(+)</name>
        <dbReference type="ChEBI" id="CHEBI:29101"/>
    </ligand>
</feature>
<dbReference type="InterPro" id="IPR023333">
    <property type="entry name" value="Proteasome_suB-type"/>
</dbReference>
<keyword evidence="4 14" id="KW-0021">Allosteric enzyme</keyword>
<keyword evidence="6 14" id="KW-0888">Threonine protease</keyword>
<comment type="function">
    <text evidence="14">Protease subunit of a proteasome-like degradation complex believed to be a general protein degrading machinery.</text>
</comment>
<evidence type="ECO:0000256" key="2">
    <source>
        <dbReference type="ARBA" id="ARBA00006053"/>
    </source>
</evidence>
<feature type="binding site" evidence="14">
    <location>
        <position position="160"/>
    </location>
    <ligand>
        <name>Na(+)</name>
        <dbReference type="ChEBI" id="CHEBI:29101"/>
    </ligand>
</feature>
<name>A0A348WP05_9GAMM</name>
<dbReference type="STRING" id="314276.OS145_09093"/>
<evidence type="ECO:0000313" key="15">
    <source>
        <dbReference type="EMBL" id="HAR56267.1"/>
    </source>
</evidence>
<evidence type="ECO:0000313" key="16">
    <source>
        <dbReference type="Proteomes" id="UP000262878"/>
    </source>
</evidence>
<feature type="binding site" evidence="14">
    <location>
        <position position="163"/>
    </location>
    <ligand>
        <name>Na(+)</name>
        <dbReference type="ChEBI" id="CHEBI:29101"/>
    </ligand>
</feature>
<evidence type="ECO:0000256" key="10">
    <source>
        <dbReference type="ARBA" id="ARBA00052385"/>
    </source>
</evidence>
<evidence type="ECO:0000256" key="3">
    <source>
        <dbReference type="ARBA" id="ARBA00022490"/>
    </source>
</evidence>
<dbReference type="CDD" id="cd01913">
    <property type="entry name" value="protease_HslV"/>
    <property type="match status" value="1"/>
</dbReference>
<dbReference type="GO" id="GO:0004298">
    <property type="term" value="F:threonine-type endopeptidase activity"/>
    <property type="evidence" value="ECO:0007669"/>
    <property type="project" value="UniProtKB-KW"/>
</dbReference>
<gene>
    <name evidence="14" type="primary">hslV</name>
    <name evidence="15" type="ORF">DCR58_05700</name>
</gene>
<dbReference type="PROSITE" id="PS51476">
    <property type="entry name" value="PROTEASOME_BETA_2"/>
    <property type="match status" value="1"/>
</dbReference>
<evidence type="ECO:0000256" key="1">
    <source>
        <dbReference type="ARBA" id="ARBA00004496"/>
    </source>
</evidence>
<keyword evidence="3 14" id="KW-0963">Cytoplasm</keyword>
<dbReference type="Gene3D" id="3.60.20.10">
    <property type="entry name" value="Glutamine Phosphoribosylpyrophosphate, subunit 1, domain 1"/>
    <property type="match status" value="1"/>
</dbReference>
<organism evidence="15 16">
    <name type="scientific">Idiomarina baltica</name>
    <dbReference type="NCBI Taxonomy" id="190892"/>
    <lineage>
        <taxon>Bacteria</taxon>
        <taxon>Pseudomonadati</taxon>
        <taxon>Pseudomonadota</taxon>
        <taxon>Gammaproteobacteria</taxon>
        <taxon>Alteromonadales</taxon>
        <taxon>Idiomarinaceae</taxon>
        <taxon>Idiomarina</taxon>
    </lineage>
</organism>
<evidence type="ECO:0000256" key="8">
    <source>
        <dbReference type="ARBA" id="ARBA00022801"/>
    </source>
</evidence>
<dbReference type="InterPro" id="IPR029055">
    <property type="entry name" value="Ntn_hydrolases_N"/>
</dbReference>
<dbReference type="GO" id="GO:0005839">
    <property type="term" value="C:proteasome core complex"/>
    <property type="evidence" value="ECO:0007669"/>
    <property type="project" value="InterPro"/>
</dbReference>
<sequence length="181" mass="19441">MTTIVSVRRGDKVAIGGDGQVSLGNTVMKGNAKKVRRLYHDQVLAGFAGGTADAFTLFERFESKLEQHQGNLMRAAVELAKDWRTDRALRRLEALLAVADKETSLIITGNGDVVQPENDLIAIGSGGPYAQAAATAMLETTELSARDIVEKALTIAGDICVYTNGYQTIEEQQSIAASKNK</sequence>
<keyword evidence="5 14" id="KW-0645">Protease</keyword>
<comment type="caution">
    <text evidence="15">The sequence shown here is derived from an EMBL/GenBank/DDBJ whole genome shotgun (WGS) entry which is preliminary data.</text>
</comment>